<feature type="domain" description="Phage tail collar" evidence="1">
    <location>
        <begin position="9"/>
        <end position="65"/>
    </location>
</feature>
<dbReference type="Gene3D" id="3.90.1340.10">
    <property type="entry name" value="Phage tail collar domain"/>
    <property type="match status" value="1"/>
</dbReference>
<dbReference type="SUPFAM" id="SSF88874">
    <property type="entry name" value="Receptor-binding domain of short tail fibre protein gp12"/>
    <property type="match status" value="1"/>
</dbReference>
<sequence>MEMSEPYIGEIRMFAGNFAPAGWAFCDGSLLSISEYDLLFMLLGTTYGGDGRNTFALPDLRGRIPLHTGQNPVTRTLYALGQLGGSETATLTTGQLPAHTHMVSANAGASESVSPQNNVWGSSNARPYVVGEPNGTMNPAGITPSGGNQAHDNVMPILTTTFIISLFGVYPMQG</sequence>
<proteinExistence type="predicted"/>
<reference evidence="2 3" key="1">
    <citation type="submission" date="2021-03" db="EMBL/GenBank/DDBJ databases">
        <title>Antimicrobial resistance genes in bacteria isolated from Japanese honey, and their potential for conferring macrolide and lincosamide resistance in the American foulbrood pathogen Paenibacillus larvae.</title>
        <authorList>
            <person name="Okamoto M."/>
            <person name="Kumagai M."/>
            <person name="Kanamori H."/>
            <person name="Takamatsu D."/>
        </authorList>
    </citation>
    <scope>NUCLEOTIDE SEQUENCE [LARGE SCALE GENOMIC DNA]</scope>
    <source>
        <strain evidence="2 3">J42TS3</strain>
    </source>
</reference>
<organism evidence="2 3">
    <name type="scientific">Paenibacillus vini</name>
    <dbReference type="NCBI Taxonomy" id="1476024"/>
    <lineage>
        <taxon>Bacteria</taxon>
        <taxon>Bacillati</taxon>
        <taxon>Bacillota</taxon>
        <taxon>Bacilli</taxon>
        <taxon>Bacillales</taxon>
        <taxon>Paenibacillaceae</taxon>
        <taxon>Paenibacillus</taxon>
    </lineage>
</organism>
<protein>
    <submittedName>
        <fullName evidence="2">Microcystin dependent MdpB family protein</fullName>
    </submittedName>
</protein>
<evidence type="ECO:0000313" key="3">
    <source>
        <dbReference type="Proteomes" id="UP000679992"/>
    </source>
</evidence>
<keyword evidence="3" id="KW-1185">Reference proteome</keyword>
<dbReference type="InterPro" id="IPR011083">
    <property type="entry name" value="Phage_tail_collar_dom"/>
</dbReference>
<evidence type="ECO:0000259" key="1">
    <source>
        <dbReference type="Pfam" id="PF07484"/>
    </source>
</evidence>
<dbReference type="Pfam" id="PF07484">
    <property type="entry name" value="Collar"/>
    <property type="match status" value="1"/>
</dbReference>
<dbReference type="InterPro" id="IPR037053">
    <property type="entry name" value="Phage_tail_collar_dom_sf"/>
</dbReference>
<name>A0ABQ4MHA5_9BACL</name>
<dbReference type="Proteomes" id="UP000679992">
    <property type="component" value="Unassembled WGS sequence"/>
</dbReference>
<comment type="caution">
    <text evidence="2">The sequence shown here is derived from an EMBL/GenBank/DDBJ whole genome shotgun (WGS) entry which is preliminary data.</text>
</comment>
<accession>A0ABQ4MHA5</accession>
<evidence type="ECO:0000313" key="2">
    <source>
        <dbReference type="EMBL" id="GIP55366.1"/>
    </source>
</evidence>
<gene>
    <name evidence="2" type="ORF">J42TS3_44010</name>
</gene>
<dbReference type="EMBL" id="BOSL01000018">
    <property type="protein sequence ID" value="GIP55366.1"/>
    <property type="molecule type" value="Genomic_DNA"/>
</dbReference>